<gene>
    <name evidence="5" type="ORF">C7M71_000420</name>
</gene>
<dbReference type="InterPro" id="IPR009075">
    <property type="entry name" value="AcylCo_DH/oxidase_C"/>
</dbReference>
<dbReference type="RefSeq" id="WP_111492917.1">
    <property type="nucleotide sequence ID" value="NZ_CP031264.1"/>
</dbReference>
<evidence type="ECO:0000313" key="5">
    <source>
        <dbReference type="EMBL" id="AXI76165.1"/>
    </source>
</evidence>
<evidence type="ECO:0000313" key="6">
    <source>
        <dbReference type="Proteomes" id="UP000249340"/>
    </source>
</evidence>
<feature type="domain" description="Acyl-CoA dehydrogenase/oxidase C-terminal" evidence="4">
    <location>
        <begin position="169"/>
        <end position="282"/>
    </location>
</feature>
<accession>A0A345SR10</accession>
<dbReference type="GO" id="GO:0003995">
    <property type="term" value="F:acyl-CoA dehydrogenase activity"/>
    <property type="evidence" value="ECO:0007669"/>
    <property type="project" value="TreeGrafter"/>
</dbReference>
<dbReference type="Proteomes" id="UP000249340">
    <property type="component" value="Chromosome"/>
</dbReference>
<proteinExistence type="predicted"/>
<evidence type="ECO:0000256" key="3">
    <source>
        <dbReference type="ARBA" id="ARBA00023002"/>
    </source>
</evidence>
<evidence type="ECO:0000259" key="4">
    <source>
        <dbReference type="Pfam" id="PF00441"/>
    </source>
</evidence>
<keyword evidence="2" id="KW-0274">FAD</keyword>
<evidence type="ECO:0000256" key="2">
    <source>
        <dbReference type="ARBA" id="ARBA00022827"/>
    </source>
</evidence>
<keyword evidence="1" id="KW-0285">Flavoprotein</keyword>
<dbReference type="SUPFAM" id="SSF47203">
    <property type="entry name" value="Acyl-CoA dehydrogenase C-terminal domain-like"/>
    <property type="match status" value="1"/>
</dbReference>
<dbReference type="Gene3D" id="1.20.140.10">
    <property type="entry name" value="Butyryl-CoA Dehydrogenase, subunit A, domain 3"/>
    <property type="match status" value="1"/>
</dbReference>
<keyword evidence="3" id="KW-0560">Oxidoreductase</keyword>
<reference evidence="6" key="1">
    <citation type="submission" date="2018-07" db="EMBL/GenBank/DDBJ databases">
        <title>Streptacidiphilus bronchialis DSM 106435 chromosome.</title>
        <authorList>
            <person name="Batra D."/>
            <person name="Gulvik C.A."/>
        </authorList>
    </citation>
    <scope>NUCLEOTIDE SEQUENCE [LARGE SCALE GENOMIC DNA]</scope>
    <source>
        <strain evidence="6">DSM 106435</strain>
    </source>
</reference>
<protein>
    <submittedName>
        <fullName evidence="5">Acyl-CoA dehydrogenase</fullName>
    </submittedName>
</protein>
<name>A0A345SR10_9ACTN</name>
<keyword evidence="6" id="KW-1185">Reference proteome</keyword>
<dbReference type="OrthoDB" id="4319499at2"/>
<dbReference type="InterPro" id="IPR036250">
    <property type="entry name" value="AcylCo_DH-like_C"/>
</dbReference>
<organism evidence="5 6">
    <name type="scientific">Peterkaempfera bronchialis</name>
    <dbReference type="NCBI Taxonomy" id="2126346"/>
    <lineage>
        <taxon>Bacteria</taxon>
        <taxon>Bacillati</taxon>
        <taxon>Actinomycetota</taxon>
        <taxon>Actinomycetes</taxon>
        <taxon>Kitasatosporales</taxon>
        <taxon>Streptomycetaceae</taxon>
        <taxon>Peterkaempfera</taxon>
    </lineage>
</organism>
<dbReference type="PANTHER" id="PTHR43884:SF20">
    <property type="entry name" value="ACYL-COA DEHYDROGENASE FADE28"/>
    <property type="match status" value="1"/>
</dbReference>
<sequence length="309" mass="31544">MTGTPSTDAAAGLDAATAELLTESLRELFAAHPDGSGLAGALAELGWSDVQDQDPAGAVTLLFTEHGRALAASSLLDDVVLAALPDGPAQVLYSCGDCGTLLRPYDPAAEVLVLGEDGTARVLPPGALAPRPLDAFDTAPGRFTAVAGPEGTALASDAGERAVAAAHRALAAELIGVCQSALDLAVQHTSARFQYGRPLATFQAVRHRLSESHVALEAARATLGVAWDDGGAWAARVAKIRAGQAQEQVTRAALQVFGAMGLTLESPLHRHVTRAAFLDLLLGGHRALAERTGAEILAGADPAPLVAIG</sequence>
<dbReference type="AlphaFoldDB" id="A0A345SR10"/>
<dbReference type="Pfam" id="PF00441">
    <property type="entry name" value="Acyl-CoA_dh_1"/>
    <property type="match status" value="1"/>
</dbReference>
<evidence type="ECO:0000256" key="1">
    <source>
        <dbReference type="ARBA" id="ARBA00022630"/>
    </source>
</evidence>
<dbReference type="EMBL" id="CP031264">
    <property type="protein sequence ID" value="AXI76165.1"/>
    <property type="molecule type" value="Genomic_DNA"/>
</dbReference>
<dbReference type="KEGG" id="stri:C7M71_000420"/>
<dbReference type="PANTHER" id="PTHR43884">
    <property type="entry name" value="ACYL-COA DEHYDROGENASE"/>
    <property type="match status" value="1"/>
</dbReference>